<gene>
    <name evidence="9" type="ORF">K1W69_08875</name>
</gene>
<name>A0AAE3D044_9HYPH</name>
<dbReference type="EMBL" id="JAICBX010000002">
    <property type="protein sequence ID" value="MBW8637299.1"/>
    <property type="molecule type" value="Genomic_DNA"/>
</dbReference>
<proteinExistence type="inferred from homology"/>
<feature type="transmembrane region" description="Helical" evidence="7">
    <location>
        <begin position="373"/>
        <end position="393"/>
    </location>
</feature>
<dbReference type="GO" id="GO:0022857">
    <property type="term" value="F:transmembrane transporter activity"/>
    <property type="evidence" value="ECO:0007669"/>
    <property type="project" value="UniProtKB-UniRule"/>
</dbReference>
<evidence type="ECO:0000256" key="7">
    <source>
        <dbReference type="RuleBase" id="RU369079"/>
    </source>
</evidence>
<dbReference type="AlphaFoldDB" id="A0AAE3D044"/>
<accession>A0AAE3D044</accession>
<feature type="transmembrane region" description="Helical" evidence="7">
    <location>
        <begin position="133"/>
        <end position="153"/>
    </location>
</feature>
<dbReference type="InterPro" id="IPR010656">
    <property type="entry name" value="DctM"/>
</dbReference>
<feature type="transmembrane region" description="Helical" evidence="7">
    <location>
        <begin position="272"/>
        <end position="296"/>
    </location>
</feature>
<keyword evidence="6 7" id="KW-0472">Membrane</keyword>
<keyword evidence="2" id="KW-1003">Cell membrane</keyword>
<protein>
    <recommendedName>
        <fullName evidence="7">TRAP transporter large permease protein</fullName>
    </recommendedName>
</protein>
<feature type="transmembrane region" description="Helical" evidence="7">
    <location>
        <begin position="316"/>
        <end position="334"/>
    </location>
</feature>
<feature type="transmembrane region" description="Helical" evidence="7">
    <location>
        <begin position="216"/>
        <end position="238"/>
    </location>
</feature>
<keyword evidence="10" id="KW-1185">Reference proteome</keyword>
<comment type="similarity">
    <text evidence="7">Belongs to the TRAP transporter large permease family.</text>
</comment>
<dbReference type="PANTHER" id="PTHR33362:SF5">
    <property type="entry name" value="C4-DICARBOXYLATE TRAP TRANSPORTER LARGE PERMEASE PROTEIN DCTM"/>
    <property type="match status" value="1"/>
</dbReference>
<feature type="transmembrane region" description="Helical" evidence="7">
    <location>
        <begin position="92"/>
        <end position="121"/>
    </location>
</feature>
<dbReference type="GO" id="GO:0005886">
    <property type="term" value="C:plasma membrane"/>
    <property type="evidence" value="ECO:0007669"/>
    <property type="project" value="UniProtKB-SubCell"/>
</dbReference>
<comment type="subcellular location">
    <subcellularLocation>
        <location evidence="1 7">Cell inner membrane</location>
        <topology evidence="1 7">Multi-pass membrane protein</topology>
    </subcellularLocation>
</comment>
<keyword evidence="4 7" id="KW-0812">Transmembrane</keyword>
<sequence>MGPVEVALFLFGGFTILILLGLPIAHALGAISLLLLLVEGIPALSVPQTIYHATDQFPLIAVPFFVLAGYLMEYGGVSQRLIDFASSLVGHITGGFASVTILACMFFAAMSGSGPATVAAIGTIMIPAMIRNGYPAPFAGAVASTGGTLGIMIPPSTPMIIYAVVGNVSVTQMFIAGIVPGILTGLVLIVASWWFCRSRGYTTRNERASLRKVASAMLAARWALLAPVIVLGGIYGGVFTPTEASIVAVNYALIVGFFVYRKLTLRSCVDAFFKAVMVGGTVTIIVGLAGVFGRLLTQYQVPQMVSQAVLDQTDNPYLILIIIAIGLIIIGTFMETLATIVLLTPILLPVCMSVGIDPIHFGILLVVTSEIGFLTPPLGANLFIAMPIANVSLEQISKAVLPYIALLCLIVLLLIMAPPLSTGLIDLFYK</sequence>
<dbReference type="NCBIfam" id="TIGR00786">
    <property type="entry name" value="dctM"/>
    <property type="match status" value="1"/>
</dbReference>
<organism evidence="9 10">
    <name type="scientific">Flavimaribacter sediminis</name>
    <dbReference type="NCBI Taxonomy" id="2865987"/>
    <lineage>
        <taxon>Bacteria</taxon>
        <taxon>Pseudomonadati</taxon>
        <taxon>Pseudomonadota</taxon>
        <taxon>Alphaproteobacteria</taxon>
        <taxon>Hyphomicrobiales</taxon>
        <taxon>Rhizobiaceae</taxon>
        <taxon>Flavimaribacter</taxon>
    </lineage>
</organism>
<dbReference type="Pfam" id="PF06808">
    <property type="entry name" value="DctM"/>
    <property type="match status" value="1"/>
</dbReference>
<dbReference type="Proteomes" id="UP001196509">
    <property type="component" value="Unassembled WGS sequence"/>
</dbReference>
<keyword evidence="3 7" id="KW-0997">Cell inner membrane</keyword>
<keyword evidence="7" id="KW-0813">Transport</keyword>
<comment type="function">
    <text evidence="7">Part of the tripartite ATP-independent periplasmic (TRAP) transport system.</text>
</comment>
<dbReference type="PANTHER" id="PTHR33362">
    <property type="entry name" value="SIALIC ACID TRAP TRANSPORTER PERMEASE PROTEIN SIAT-RELATED"/>
    <property type="match status" value="1"/>
</dbReference>
<feature type="transmembrane region" description="Helical" evidence="7">
    <location>
        <begin position="244"/>
        <end position="260"/>
    </location>
</feature>
<feature type="transmembrane region" description="Helical" evidence="7">
    <location>
        <begin position="173"/>
        <end position="195"/>
    </location>
</feature>
<evidence type="ECO:0000256" key="2">
    <source>
        <dbReference type="ARBA" id="ARBA00022475"/>
    </source>
</evidence>
<evidence type="ECO:0000256" key="4">
    <source>
        <dbReference type="ARBA" id="ARBA00022692"/>
    </source>
</evidence>
<evidence type="ECO:0000259" key="8">
    <source>
        <dbReference type="Pfam" id="PF06808"/>
    </source>
</evidence>
<feature type="transmembrane region" description="Helical" evidence="7">
    <location>
        <begin position="400"/>
        <end position="420"/>
    </location>
</feature>
<feature type="transmembrane region" description="Helical" evidence="7">
    <location>
        <begin position="6"/>
        <end position="38"/>
    </location>
</feature>
<evidence type="ECO:0000256" key="1">
    <source>
        <dbReference type="ARBA" id="ARBA00004429"/>
    </source>
</evidence>
<comment type="subunit">
    <text evidence="7">The complex comprises the extracytoplasmic solute receptor protein and the two transmembrane proteins.</text>
</comment>
<reference evidence="9" key="1">
    <citation type="submission" date="2021-08" db="EMBL/GenBank/DDBJ databases">
        <title>Hoeflea bacterium WL0058 sp. nov., isolated from the sediment.</title>
        <authorList>
            <person name="Wang L."/>
            <person name="Zhang D."/>
        </authorList>
    </citation>
    <scope>NUCLEOTIDE SEQUENCE</scope>
    <source>
        <strain evidence="9">WL0058</strain>
    </source>
</reference>
<evidence type="ECO:0000256" key="5">
    <source>
        <dbReference type="ARBA" id="ARBA00022989"/>
    </source>
</evidence>
<feature type="transmembrane region" description="Helical" evidence="7">
    <location>
        <begin position="50"/>
        <end position="72"/>
    </location>
</feature>
<evidence type="ECO:0000256" key="6">
    <source>
        <dbReference type="ARBA" id="ARBA00023136"/>
    </source>
</evidence>
<dbReference type="RefSeq" id="WP_220228017.1">
    <property type="nucleotide sequence ID" value="NZ_JAICBX010000002.1"/>
</dbReference>
<evidence type="ECO:0000256" key="3">
    <source>
        <dbReference type="ARBA" id="ARBA00022519"/>
    </source>
</evidence>
<comment type="caution">
    <text evidence="9">The sequence shown here is derived from an EMBL/GenBank/DDBJ whole genome shotgun (WGS) entry which is preliminary data.</text>
</comment>
<dbReference type="InterPro" id="IPR004681">
    <property type="entry name" value="TRAP_DctM"/>
</dbReference>
<dbReference type="PIRSF" id="PIRSF006066">
    <property type="entry name" value="HI0050"/>
    <property type="match status" value="1"/>
</dbReference>
<evidence type="ECO:0000313" key="10">
    <source>
        <dbReference type="Proteomes" id="UP001196509"/>
    </source>
</evidence>
<feature type="transmembrane region" description="Helical" evidence="7">
    <location>
        <begin position="346"/>
        <end position="367"/>
    </location>
</feature>
<keyword evidence="5 7" id="KW-1133">Transmembrane helix</keyword>
<feature type="domain" description="TRAP C4-dicarboxylate transport system permease DctM subunit" evidence="8">
    <location>
        <begin position="11"/>
        <end position="419"/>
    </location>
</feature>
<evidence type="ECO:0000313" key="9">
    <source>
        <dbReference type="EMBL" id="MBW8637299.1"/>
    </source>
</evidence>